<feature type="binding site" description="covalent" evidence="6">
    <location>
        <position position="71"/>
    </location>
    <ligand>
        <name>heme c</name>
        <dbReference type="ChEBI" id="CHEBI:61717"/>
    </ligand>
</feature>
<evidence type="ECO:0000256" key="1">
    <source>
        <dbReference type="ARBA" id="ARBA00022448"/>
    </source>
</evidence>
<sequence length="142" mass="15447">MNLILNHLKDLVLKKSSLLILASSLFLSALYSCGGNSSEKKEAPTETSAAGDITKDPAYKVGFDLVQTNDCLTCHKVSETATGPAFVDIAKKYTDADIPQLITKIQKGGSGHWGQIPMTPHPNLSQEDATKMLHYIFLLKNQ</sequence>
<evidence type="ECO:0000256" key="2">
    <source>
        <dbReference type="ARBA" id="ARBA00022617"/>
    </source>
</evidence>
<comment type="PTM">
    <text evidence="6">Binds 1 heme c group covalently per subunit.</text>
</comment>
<evidence type="ECO:0000256" key="3">
    <source>
        <dbReference type="ARBA" id="ARBA00022723"/>
    </source>
</evidence>
<dbReference type="AlphaFoldDB" id="A0A5P2G4G2"/>
<dbReference type="Gene3D" id="1.10.760.10">
    <property type="entry name" value="Cytochrome c-like domain"/>
    <property type="match status" value="1"/>
</dbReference>
<keyword evidence="2 6" id="KW-0349">Heme</keyword>
<keyword evidence="5 6" id="KW-0408">Iron</keyword>
<dbReference type="InterPro" id="IPR009056">
    <property type="entry name" value="Cyt_c-like_dom"/>
</dbReference>
<dbReference type="EMBL" id="CP044016">
    <property type="protein sequence ID" value="QES89578.1"/>
    <property type="molecule type" value="Genomic_DNA"/>
</dbReference>
<dbReference type="Pfam" id="PF00034">
    <property type="entry name" value="Cytochrom_C"/>
    <property type="match status" value="1"/>
</dbReference>
<feature type="binding site" description="covalent" evidence="6">
    <location>
        <position position="75"/>
    </location>
    <ligand>
        <name>heme c</name>
        <dbReference type="ChEBI" id="CHEBI:61717"/>
    </ligand>
</feature>
<name>A0A5P2G4G2_9BACT</name>
<dbReference type="PROSITE" id="PS51007">
    <property type="entry name" value="CYTC"/>
    <property type="match status" value="1"/>
</dbReference>
<proteinExistence type="predicted"/>
<evidence type="ECO:0000256" key="6">
    <source>
        <dbReference type="PIRSR" id="PIRSR602324-1"/>
    </source>
</evidence>
<keyword evidence="4" id="KW-0249">Electron transport</keyword>
<evidence type="ECO:0000313" key="8">
    <source>
        <dbReference type="EMBL" id="QES89578.1"/>
    </source>
</evidence>
<keyword evidence="1" id="KW-0813">Transport</keyword>
<evidence type="ECO:0000256" key="5">
    <source>
        <dbReference type="ARBA" id="ARBA00023004"/>
    </source>
</evidence>
<evidence type="ECO:0000256" key="4">
    <source>
        <dbReference type="ARBA" id="ARBA00022982"/>
    </source>
</evidence>
<organism evidence="8 9">
    <name type="scientific">Rhizosphaericola mali</name>
    <dbReference type="NCBI Taxonomy" id="2545455"/>
    <lineage>
        <taxon>Bacteria</taxon>
        <taxon>Pseudomonadati</taxon>
        <taxon>Bacteroidota</taxon>
        <taxon>Chitinophagia</taxon>
        <taxon>Chitinophagales</taxon>
        <taxon>Chitinophagaceae</taxon>
        <taxon>Rhizosphaericola</taxon>
    </lineage>
</organism>
<keyword evidence="9" id="KW-1185">Reference proteome</keyword>
<dbReference type="GO" id="GO:0005506">
    <property type="term" value="F:iron ion binding"/>
    <property type="evidence" value="ECO:0007669"/>
    <property type="project" value="InterPro"/>
</dbReference>
<dbReference type="OrthoDB" id="9814063at2"/>
<accession>A0A5P2G4G2</accession>
<dbReference type="InterPro" id="IPR002324">
    <property type="entry name" value="Cyt_c_ID"/>
</dbReference>
<dbReference type="Proteomes" id="UP000292424">
    <property type="component" value="Chromosome"/>
</dbReference>
<dbReference type="GO" id="GO:0009055">
    <property type="term" value="F:electron transfer activity"/>
    <property type="evidence" value="ECO:0007669"/>
    <property type="project" value="InterPro"/>
</dbReference>
<dbReference type="InterPro" id="IPR036909">
    <property type="entry name" value="Cyt_c-like_dom_sf"/>
</dbReference>
<dbReference type="KEGG" id="arac:E0W69_013210"/>
<reference evidence="8 9" key="1">
    <citation type="submission" date="2019-09" db="EMBL/GenBank/DDBJ databases">
        <title>Complete genome sequence of Arachidicoccus sp. B3-10 isolated from apple orchard soil.</title>
        <authorList>
            <person name="Kim H.S."/>
            <person name="Han K.-I."/>
            <person name="Suh M.K."/>
            <person name="Lee K.C."/>
            <person name="Eom M.K."/>
            <person name="Kim J.-S."/>
            <person name="Kang S.W."/>
            <person name="Sin Y."/>
            <person name="Lee J.-S."/>
        </authorList>
    </citation>
    <scope>NUCLEOTIDE SEQUENCE [LARGE SCALE GENOMIC DNA]</scope>
    <source>
        <strain evidence="8 9">B3-10</strain>
    </source>
</reference>
<dbReference type="PRINTS" id="PR00606">
    <property type="entry name" value="CYTCHROMECID"/>
</dbReference>
<evidence type="ECO:0000259" key="7">
    <source>
        <dbReference type="PROSITE" id="PS51007"/>
    </source>
</evidence>
<protein>
    <submittedName>
        <fullName evidence="8">C-type cytochrome</fullName>
    </submittedName>
</protein>
<feature type="binding site" description="covalent" evidence="6">
    <location>
        <position position="118"/>
    </location>
    <ligand>
        <name>heme c</name>
        <dbReference type="ChEBI" id="CHEBI:61717"/>
    </ligand>
</feature>
<gene>
    <name evidence="8" type="ORF">E0W69_013210</name>
</gene>
<keyword evidence="3 6" id="KW-0479">Metal-binding</keyword>
<dbReference type="GO" id="GO:0020037">
    <property type="term" value="F:heme binding"/>
    <property type="evidence" value="ECO:0007669"/>
    <property type="project" value="InterPro"/>
</dbReference>
<feature type="domain" description="Cytochrome c" evidence="7">
    <location>
        <begin position="57"/>
        <end position="140"/>
    </location>
</feature>
<evidence type="ECO:0000313" key="9">
    <source>
        <dbReference type="Proteomes" id="UP000292424"/>
    </source>
</evidence>
<dbReference type="SUPFAM" id="SSF46626">
    <property type="entry name" value="Cytochrome c"/>
    <property type="match status" value="1"/>
</dbReference>